<dbReference type="InterPro" id="IPR043502">
    <property type="entry name" value="DNA/RNA_pol_sf"/>
</dbReference>
<proteinExistence type="predicted"/>
<feature type="compositionally biased region" description="Basic and acidic residues" evidence="1">
    <location>
        <begin position="485"/>
        <end position="494"/>
    </location>
</feature>
<feature type="region of interest" description="Disordered" evidence="1">
    <location>
        <begin position="83"/>
        <end position="131"/>
    </location>
</feature>
<dbReference type="SUPFAM" id="SSF56672">
    <property type="entry name" value="DNA/RNA polymerases"/>
    <property type="match status" value="1"/>
</dbReference>
<name>A0A812XDD1_9DINO</name>
<feature type="compositionally biased region" description="Basic and acidic residues" evidence="1">
    <location>
        <begin position="465"/>
        <end position="478"/>
    </location>
</feature>
<protein>
    <recommendedName>
        <fullName evidence="6">Reverse transcriptase domain-containing protein</fullName>
    </recommendedName>
</protein>
<feature type="region of interest" description="Disordered" evidence="1">
    <location>
        <begin position="42"/>
        <end position="67"/>
    </location>
</feature>
<keyword evidence="5" id="KW-1185">Reference proteome</keyword>
<dbReference type="PROSITE" id="PS50802">
    <property type="entry name" value="OTU"/>
    <property type="match status" value="1"/>
</dbReference>
<evidence type="ECO:0008006" key="6">
    <source>
        <dbReference type="Google" id="ProtNLM"/>
    </source>
</evidence>
<feature type="region of interest" description="Disordered" evidence="1">
    <location>
        <begin position="465"/>
        <end position="504"/>
    </location>
</feature>
<dbReference type="InterPro" id="IPR000477">
    <property type="entry name" value="RT_dom"/>
</dbReference>
<dbReference type="OrthoDB" id="448511at2759"/>
<dbReference type="InterPro" id="IPR036691">
    <property type="entry name" value="Endo/exonu/phosph_ase_sf"/>
</dbReference>
<gene>
    <name evidence="4" type="ORF">SNEC2469_LOCUS21088</name>
</gene>
<dbReference type="Pfam" id="PF00078">
    <property type="entry name" value="RVT_1"/>
    <property type="match status" value="1"/>
</dbReference>
<feature type="non-terminal residue" evidence="4">
    <location>
        <position position="1"/>
    </location>
</feature>
<evidence type="ECO:0000259" key="2">
    <source>
        <dbReference type="PROSITE" id="PS50802"/>
    </source>
</evidence>
<sequence>ANSYRPWLMRGTLNKDTGELALLIEAGLKTLRAERVVGRQRSEAFREQPWKPAHVTKGKAAGKGRPDAVSAGFPLLMEIADDDEEDGQAKDENQSAPEAMAVEGSQAKSTKRPREGDQSRAGKESWEEKECGGQGHCFYNCVTAGFVLKTSQASFEDIQKTLPEKGRGLRARIATYVKEHPAAFRPYFHVNEGDPKAADQQAAQEQIRKVENGEAPKNWQEYLQAIFRPQRYADEIAFRAAASVILYLRHALGHYTLLIPKSEQLPEYVLTGAEVPQPTRAGAIKREPSPVGAPGGGVPERCIVVFVARLHLLRRYRLSMRFQGQVTADPPTASEHWTTRDAKRRSEQCKNAKNQFAWKCDVCNITLTTGLYDTLRRPIPLVYDCSDPKWMCFHCRWFLPACHRRVKANSIAKHIRECEQCPLHWSPIRNLCAILEEHGIRTLGEHQARLAQRFQGEVDLRTYRPKQCKQEPPSKQDPRTGFVRDLTKDGDVERNPGPSTSCDGVSRGHHTKVCTWNSQGSQNLLRAAANGLLWGSGVVMVQEAGLDTHLCRELSVMAARHHFHAFFREAECFTDVIGRPRRKHGLATFVHQDCAARLVQSTGVPGTFEALCVKVGRTFVVNVYRVPSGAEAAYCDFLQNSMQLGNHVVIGGDHNLEGHQLSGLDEFIRCVRDEGGIPLSSRVNGQRCIDYFISQGVCLSELGYGAETLSDHHCVHATAENLVHANRRASDDTLWVEQPTTRYCCPDGVSLEAWTATQAEVWHHAHTPSDEGDTEDEWRWFCATAEAGLRHATKVHGTLRDPPNRRAKGTLHRAQRVSGKSLRAGQRGPYALRKLLRLQGRIREMCRQVGRGFDAALSCQVERTWPASLGAYPGSEDAAHLLSIVDAAVADIHRKQTREGVHRWQCNLAKCGRQATAWLRGKQRVLTTVLPHEDDRVPSEALTIGDSLGNIRRFWRTVWHRPVVDRQSAVRQWKLHGRRSAFRGRLAQIFTAGNLAAQAKRKAGSSPGVDGWSGDEVAELTPEAWRTFETLLLRWFRRGSFPQVWQQSRQIHLPKDEPDIKSGSLRADQLRPITIMSVWWRVVGSCFATHEAVQRWLGQIVDESQVGGLRHRSLHMGIGSICESFEEGLAIASLDYQKCFDSVSPDLACDVLAEAGLPGPVLTALRCMWRQTRFLELSGYTSESGEVVHTSLPQGDAISPLALNVLLAAACKDIRAQSGGHFRQSVFLDDRVLATDAVSMPAALQKWAEWSRILGLQENQRKQAVICNSAEEQRTLRVVGLGRFLTQHVRVLGVDLCATVAAERPVAAARMEEALRRGARLINTAIPLTIRRELWRTRIVPRASWGHLMAPPSGVCLKNLVATFKQVACSHKMGSTALRRILEGHVMDVHFMAGMHSIRAWRKTGRAEALAQHLSAGTWFMGVVQFLNEHGWRHEAQGTFVTEGCRLDLLADEPAKADHKVRNQWRKTLFQEFCSASRRDSQMLRRWRFNEKQIAQARVLYQGASQEGRAVMLGAAHSTAFYRKQRDGDELQGCSKCGCNVVPSWEHLVWECTGIHGVEDRPVRPAASEANRLGWPMVGESVNAAAKRLRWMGSVREQVRERMGCDE</sequence>
<comment type="caution">
    <text evidence="4">The sequence shown here is derived from an EMBL/GenBank/DDBJ whole genome shotgun (WGS) entry which is preliminary data.</text>
</comment>
<dbReference type="PROSITE" id="PS50878">
    <property type="entry name" value="RT_POL"/>
    <property type="match status" value="1"/>
</dbReference>
<reference evidence="4" key="1">
    <citation type="submission" date="2021-02" db="EMBL/GenBank/DDBJ databases">
        <authorList>
            <person name="Dougan E. K."/>
            <person name="Rhodes N."/>
            <person name="Thang M."/>
            <person name="Chan C."/>
        </authorList>
    </citation>
    <scope>NUCLEOTIDE SEQUENCE</scope>
</reference>
<dbReference type="InterPro" id="IPR003323">
    <property type="entry name" value="OTU_dom"/>
</dbReference>
<dbReference type="SUPFAM" id="SSF56219">
    <property type="entry name" value="DNase I-like"/>
    <property type="match status" value="1"/>
</dbReference>
<feature type="domain" description="Reverse transcriptase" evidence="3">
    <location>
        <begin position="1034"/>
        <end position="1296"/>
    </location>
</feature>
<evidence type="ECO:0000313" key="4">
    <source>
        <dbReference type="EMBL" id="CAE7729929.1"/>
    </source>
</evidence>
<dbReference type="EMBL" id="CAJNJA010037190">
    <property type="protein sequence ID" value="CAE7729929.1"/>
    <property type="molecule type" value="Genomic_DNA"/>
</dbReference>
<evidence type="ECO:0000259" key="3">
    <source>
        <dbReference type="PROSITE" id="PS50878"/>
    </source>
</evidence>
<dbReference type="Proteomes" id="UP000601435">
    <property type="component" value="Unassembled WGS sequence"/>
</dbReference>
<organism evidence="4 5">
    <name type="scientific">Symbiodinium necroappetens</name>
    <dbReference type="NCBI Taxonomy" id="1628268"/>
    <lineage>
        <taxon>Eukaryota</taxon>
        <taxon>Sar</taxon>
        <taxon>Alveolata</taxon>
        <taxon>Dinophyceae</taxon>
        <taxon>Suessiales</taxon>
        <taxon>Symbiodiniaceae</taxon>
        <taxon>Symbiodinium</taxon>
    </lineage>
</organism>
<evidence type="ECO:0000313" key="5">
    <source>
        <dbReference type="Proteomes" id="UP000601435"/>
    </source>
</evidence>
<dbReference type="Gene3D" id="3.60.10.10">
    <property type="entry name" value="Endonuclease/exonuclease/phosphatase"/>
    <property type="match status" value="1"/>
</dbReference>
<dbReference type="PANTHER" id="PTHR19446">
    <property type="entry name" value="REVERSE TRANSCRIPTASES"/>
    <property type="match status" value="1"/>
</dbReference>
<dbReference type="Gene3D" id="3.90.70.80">
    <property type="match status" value="1"/>
</dbReference>
<dbReference type="CDD" id="cd22744">
    <property type="entry name" value="OTU"/>
    <property type="match status" value="1"/>
</dbReference>
<evidence type="ECO:0000256" key="1">
    <source>
        <dbReference type="SAM" id="MobiDB-lite"/>
    </source>
</evidence>
<feature type="domain" description="OTU" evidence="2">
    <location>
        <begin position="126"/>
        <end position="261"/>
    </location>
</feature>
<feature type="compositionally biased region" description="Basic and acidic residues" evidence="1">
    <location>
        <begin position="112"/>
        <end position="131"/>
    </location>
</feature>
<accession>A0A812XDD1</accession>